<proteinExistence type="predicted"/>
<dbReference type="AlphaFoldDB" id="A0A4U5JVV6"/>
<keyword evidence="1" id="KW-0732">Signal</keyword>
<dbReference type="SUPFAM" id="SSF82171">
    <property type="entry name" value="DPP6 N-terminal domain-like"/>
    <property type="match status" value="1"/>
</dbReference>
<evidence type="ECO:0000256" key="1">
    <source>
        <dbReference type="SAM" id="SignalP"/>
    </source>
</evidence>
<dbReference type="InterPro" id="IPR011659">
    <property type="entry name" value="WD40"/>
</dbReference>
<comment type="caution">
    <text evidence="2">The sequence shown here is derived from an EMBL/GenBank/DDBJ whole genome shotgun (WGS) entry which is preliminary data.</text>
</comment>
<protein>
    <submittedName>
        <fullName evidence="2">Uncharacterized protein</fullName>
    </submittedName>
</protein>
<organism evidence="2 3">
    <name type="scientific">Luteimonas gilva</name>
    <dbReference type="NCBI Taxonomy" id="2572684"/>
    <lineage>
        <taxon>Bacteria</taxon>
        <taxon>Pseudomonadati</taxon>
        <taxon>Pseudomonadota</taxon>
        <taxon>Gammaproteobacteria</taxon>
        <taxon>Lysobacterales</taxon>
        <taxon>Lysobacteraceae</taxon>
        <taxon>Luteimonas</taxon>
    </lineage>
</organism>
<keyword evidence="3" id="KW-1185">Reference proteome</keyword>
<dbReference type="Gene3D" id="2.120.10.30">
    <property type="entry name" value="TolB, C-terminal domain"/>
    <property type="match status" value="2"/>
</dbReference>
<feature type="signal peptide" evidence="1">
    <location>
        <begin position="1"/>
        <end position="24"/>
    </location>
</feature>
<accession>A0A4U5JVV6</accession>
<dbReference type="OrthoDB" id="240809at2"/>
<feature type="chain" id="PRO_5020628518" evidence="1">
    <location>
        <begin position="25"/>
        <end position="300"/>
    </location>
</feature>
<dbReference type="EMBL" id="SZUA01000001">
    <property type="protein sequence ID" value="TKR32781.1"/>
    <property type="molecule type" value="Genomic_DNA"/>
</dbReference>
<dbReference type="InterPro" id="IPR011042">
    <property type="entry name" value="6-blade_b-propeller_TolB-like"/>
</dbReference>
<gene>
    <name evidence="2" type="ORF">FCE95_00140</name>
</gene>
<evidence type="ECO:0000313" key="2">
    <source>
        <dbReference type="EMBL" id="TKR32781.1"/>
    </source>
</evidence>
<name>A0A4U5JVV6_9GAMM</name>
<evidence type="ECO:0000313" key="3">
    <source>
        <dbReference type="Proteomes" id="UP000308707"/>
    </source>
</evidence>
<sequence>MKRRAALCTALLLCLSAIALPAAADDGHCAPPKIFGEGVISRPGNNWESRLTLSPDRNLALWTVGNGFAGEQLVILMSEYRRGGWSEPVVAPFSGIYDDVDTVFSPDGKTIYFSSKRPLQPGGQPLEFYDLWKLRYSDARGFGEPQHLGAGPNSAADELYPSIDRHGNLYFGSNRDGEKWDIWRSARRPDGSFGPAVKLSAAINTADYWEYNPEISPDGKTLLFASLSRPGGYGWGDIYRSDARRGVFQPARNLGPCINSNADDYHPTMLWDENKLIWIRNFIEDPDWFPDFFITRYKLE</sequence>
<dbReference type="RefSeq" id="WP_137264990.1">
    <property type="nucleotide sequence ID" value="NZ_SZUA01000001.1"/>
</dbReference>
<dbReference type="Pfam" id="PF07676">
    <property type="entry name" value="PD40"/>
    <property type="match status" value="2"/>
</dbReference>
<dbReference type="Proteomes" id="UP000308707">
    <property type="component" value="Unassembled WGS sequence"/>
</dbReference>
<reference evidence="2 3" key="1">
    <citation type="submission" date="2019-04" db="EMBL/GenBank/DDBJ databases">
        <title>Reference strain of H23.</title>
        <authorList>
            <person name="Luo X."/>
        </authorList>
    </citation>
    <scope>NUCLEOTIDE SEQUENCE [LARGE SCALE GENOMIC DNA]</scope>
    <source>
        <strain evidence="2 3">H23</strain>
    </source>
</reference>